<evidence type="ECO:0000313" key="2">
    <source>
        <dbReference type="EMBL" id="KAG0251074.1"/>
    </source>
</evidence>
<keyword evidence="3" id="KW-1185">Reference proteome</keyword>
<feature type="region of interest" description="Disordered" evidence="1">
    <location>
        <begin position="64"/>
        <end position="85"/>
    </location>
</feature>
<evidence type="ECO:0000256" key="1">
    <source>
        <dbReference type="SAM" id="MobiDB-lite"/>
    </source>
</evidence>
<evidence type="ECO:0000313" key="3">
    <source>
        <dbReference type="Proteomes" id="UP000726737"/>
    </source>
</evidence>
<protein>
    <submittedName>
        <fullName evidence="2">Uncharacterized protein</fullName>
    </submittedName>
</protein>
<dbReference type="AlphaFoldDB" id="A0A9P6PRL8"/>
<accession>A0A9P6PRL8</accession>
<name>A0A9P6PRL8_9FUNG</name>
<gene>
    <name evidence="2" type="ORF">BG011_007866</name>
</gene>
<dbReference type="OrthoDB" id="2423437at2759"/>
<feature type="compositionally biased region" description="Basic and acidic residues" evidence="1">
    <location>
        <begin position="67"/>
        <end position="83"/>
    </location>
</feature>
<dbReference type="Proteomes" id="UP000726737">
    <property type="component" value="Unassembled WGS sequence"/>
</dbReference>
<reference evidence="2" key="1">
    <citation type="journal article" date="2020" name="Fungal Divers.">
        <title>Resolving the Mortierellaceae phylogeny through synthesis of multi-gene phylogenetics and phylogenomics.</title>
        <authorList>
            <person name="Vandepol N."/>
            <person name="Liber J."/>
            <person name="Desiro A."/>
            <person name="Na H."/>
            <person name="Kennedy M."/>
            <person name="Barry K."/>
            <person name="Grigoriev I.V."/>
            <person name="Miller A.N."/>
            <person name="O'Donnell K."/>
            <person name="Stajich J.E."/>
            <person name="Bonito G."/>
        </authorList>
    </citation>
    <scope>NUCLEOTIDE SEQUENCE</scope>
    <source>
        <strain evidence="2">KOD948</strain>
    </source>
</reference>
<organism evidence="2 3">
    <name type="scientific">Mortierella polycephala</name>
    <dbReference type="NCBI Taxonomy" id="41804"/>
    <lineage>
        <taxon>Eukaryota</taxon>
        <taxon>Fungi</taxon>
        <taxon>Fungi incertae sedis</taxon>
        <taxon>Mucoromycota</taxon>
        <taxon>Mortierellomycotina</taxon>
        <taxon>Mortierellomycetes</taxon>
        <taxon>Mortierellales</taxon>
        <taxon>Mortierellaceae</taxon>
        <taxon>Mortierella</taxon>
    </lineage>
</organism>
<feature type="region of interest" description="Disordered" evidence="1">
    <location>
        <begin position="105"/>
        <end position="141"/>
    </location>
</feature>
<dbReference type="EMBL" id="JAAAJA010000622">
    <property type="protein sequence ID" value="KAG0251074.1"/>
    <property type="molecule type" value="Genomic_DNA"/>
</dbReference>
<sequence>MTIYNSEESAMEALRKKLAAVPLELKDTQLDLMDANEGLASTQEELEDTQAKLEETQLKLQNAEASHANEQRAHRAANHERLLMRPPRQQEVFVVLKFRSPCPKGCTVPRGSPKSRHTIQKCRDRGGWESPPKAGMYKGPN</sequence>
<comment type="caution">
    <text evidence="2">The sequence shown here is derived from an EMBL/GenBank/DDBJ whole genome shotgun (WGS) entry which is preliminary data.</text>
</comment>
<proteinExistence type="predicted"/>